<dbReference type="Pfam" id="PF26622">
    <property type="entry name" value="DUF8199"/>
    <property type="match status" value="1"/>
</dbReference>
<organism evidence="2 3">
    <name type="scientific">Mucilaginibacter gossypii</name>
    <dbReference type="NCBI Taxonomy" id="551996"/>
    <lineage>
        <taxon>Bacteria</taxon>
        <taxon>Pseudomonadati</taxon>
        <taxon>Bacteroidota</taxon>
        <taxon>Sphingobacteriia</taxon>
        <taxon>Sphingobacteriales</taxon>
        <taxon>Sphingobacteriaceae</taxon>
        <taxon>Mucilaginibacter</taxon>
    </lineage>
</organism>
<dbReference type="EMBL" id="FNCG01000002">
    <property type="protein sequence ID" value="SDG12106.1"/>
    <property type="molecule type" value="Genomic_DNA"/>
</dbReference>
<evidence type="ECO:0000313" key="2">
    <source>
        <dbReference type="EMBL" id="SDG12106.1"/>
    </source>
</evidence>
<proteinExistence type="predicted"/>
<accession>A0A1G7RMZ5</accession>
<feature type="chain" id="PRO_5011741309" evidence="1">
    <location>
        <begin position="23"/>
        <end position="134"/>
    </location>
</feature>
<evidence type="ECO:0000313" key="3">
    <source>
        <dbReference type="Proteomes" id="UP000199705"/>
    </source>
</evidence>
<sequence>MRKKCALFLTAFYLVLTTGLYACLAHCALEFIGTKLGLVHNVTDNSKNSDKDEEPCDDYCKCCYHHGVYVVQENFSPDDIFHFVYSQPIILTKEIKLIPNTPTLRHIEVKWPRATGPPNRLTAKLYISYRSILI</sequence>
<dbReference type="Proteomes" id="UP000199705">
    <property type="component" value="Unassembled WGS sequence"/>
</dbReference>
<dbReference type="PROSITE" id="PS51257">
    <property type="entry name" value="PROKAR_LIPOPROTEIN"/>
    <property type="match status" value="1"/>
</dbReference>
<keyword evidence="3" id="KW-1185">Reference proteome</keyword>
<dbReference type="STRING" id="551996.SAMN05192573_102296"/>
<dbReference type="InterPro" id="IPR058512">
    <property type="entry name" value="DUF8199"/>
</dbReference>
<dbReference type="AlphaFoldDB" id="A0A1G7RMZ5"/>
<reference evidence="3" key="1">
    <citation type="submission" date="2016-10" db="EMBL/GenBank/DDBJ databases">
        <authorList>
            <person name="Varghese N."/>
            <person name="Submissions S."/>
        </authorList>
    </citation>
    <scope>NUCLEOTIDE SEQUENCE [LARGE SCALE GENOMIC DNA]</scope>
    <source>
        <strain evidence="3">Gh-67</strain>
    </source>
</reference>
<evidence type="ECO:0000256" key="1">
    <source>
        <dbReference type="SAM" id="SignalP"/>
    </source>
</evidence>
<name>A0A1G7RMZ5_9SPHI</name>
<keyword evidence="1" id="KW-0732">Signal</keyword>
<gene>
    <name evidence="2" type="ORF">SAMN05192573_102296</name>
</gene>
<protein>
    <submittedName>
        <fullName evidence="2">Uncharacterized protein</fullName>
    </submittedName>
</protein>
<feature type="signal peptide" evidence="1">
    <location>
        <begin position="1"/>
        <end position="22"/>
    </location>
</feature>